<dbReference type="RefSeq" id="WP_219237649.1">
    <property type="nucleotide sequence ID" value="NZ_JAHWZX010000004.1"/>
</dbReference>
<dbReference type="EMBL" id="JAHWZX010000004">
    <property type="protein sequence ID" value="MBW4330552.1"/>
    <property type="molecule type" value="Genomic_DNA"/>
</dbReference>
<reference evidence="2 3" key="1">
    <citation type="submission" date="2021-07" db="EMBL/GenBank/DDBJ databases">
        <title>Stakelama flava sp. nov., a novel endophytic bacterium isolated from branch of Kandelia candel.</title>
        <authorList>
            <person name="Tuo L."/>
        </authorList>
    </citation>
    <scope>NUCLEOTIDE SEQUENCE [LARGE SCALE GENOMIC DNA]</scope>
    <source>
        <strain evidence="2 3">CBK3Z-3</strain>
    </source>
</reference>
<evidence type="ECO:0000313" key="3">
    <source>
        <dbReference type="Proteomes" id="UP001197214"/>
    </source>
</evidence>
<sequence length="60" mass="6671">MISTNQTDCSLGRHRPSRTRLARDKTPGRSALPHTHCRQCGGLLVRSPVTGRWRFTGILG</sequence>
<protein>
    <submittedName>
        <fullName evidence="2">Uncharacterized protein</fullName>
    </submittedName>
</protein>
<dbReference type="Proteomes" id="UP001197214">
    <property type="component" value="Unassembled WGS sequence"/>
</dbReference>
<proteinExistence type="predicted"/>
<keyword evidence="3" id="KW-1185">Reference proteome</keyword>
<feature type="region of interest" description="Disordered" evidence="1">
    <location>
        <begin position="1"/>
        <end position="33"/>
    </location>
</feature>
<name>A0ABS6XK30_9SPHN</name>
<evidence type="ECO:0000313" key="2">
    <source>
        <dbReference type="EMBL" id="MBW4330552.1"/>
    </source>
</evidence>
<comment type="caution">
    <text evidence="2">The sequence shown here is derived from an EMBL/GenBank/DDBJ whole genome shotgun (WGS) entry which is preliminary data.</text>
</comment>
<accession>A0ABS6XK30</accession>
<gene>
    <name evidence="2" type="ORF">KY084_06640</name>
</gene>
<evidence type="ECO:0000256" key="1">
    <source>
        <dbReference type="SAM" id="MobiDB-lite"/>
    </source>
</evidence>
<organism evidence="2 3">
    <name type="scientific">Stakelama flava</name>
    <dbReference type="NCBI Taxonomy" id="2860338"/>
    <lineage>
        <taxon>Bacteria</taxon>
        <taxon>Pseudomonadati</taxon>
        <taxon>Pseudomonadota</taxon>
        <taxon>Alphaproteobacteria</taxon>
        <taxon>Sphingomonadales</taxon>
        <taxon>Sphingomonadaceae</taxon>
        <taxon>Stakelama</taxon>
    </lineage>
</organism>